<dbReference type="InterPro" id="IPR017896">
    <property type="entry name" value="4Fe4S_Fe-S-bd"/>
</dbReference>
<dbReference type="OrthoDB" id="9803397at2"/>
<dbReference type="AlphaFoldDB" id="A0A840G170"/>
<gene>
    <name evidence="5" type="ORF">GGD90_000045</name>
</gene>
<proteinExistence type="predicted"/>
<protein>
    <submittedName>
        <fullName evidence="5">Ferredoxin</fullName>
    </submittedName>
</protein>
<dbReference type="GO" id="GO:0046872">
    <property type="term" value="F:metal ion binding"/>
    <property type="evidence" value="ECO:0007669"/>
    <property type="project" value="UniProtKB-KW"/>
</dbReference>
<dbReference type="Proteomes" id="UP000587070">
    <property type="component" value="Unassembled WGS sequence"/>
</dbReference>
<evidence type="ECO:0000256" key="1">
    <source>
        <dbReference type="ARBA" id="ARBA00022723"/>
    </source>
</evidence>
<organism evidence="5 6">
    <name type="scientific">Rhodocyclus tenuis</name>
    <name type="common">Rhodospirillum tenue</name>
    <dbReference type="NCBI Taxonomy" id="1066"/>
    <lineage>
        <taxon>Bacteria</taxon>
        <taxon>Pseudomonadati</taxon>
        <taxon>Pseudomonadota</taxon>
        <taxon>Betaproteobacteria</taxon>
        <taxon>Rhodocyclales</taxon>
        <taxon>Rhodocyclaceae</taxon>
        <taxon>Rhodocyclus</taxon>
    </lineage>
</organism>
<comment type="caution">
    <text evidence="5">The sequence shown here is derived from an EMBL/GenBank/DDBJ whole genome shotgun (WGS) entry which is preliminary data.</text>
</comment>
<dbReference type="Pfam" id="PF13237">
    <property type="entry name" value="Fer4_10"/>
    <property type="match status" value="1"/>
</dbReference>
<evidence type="ECO:0000256" key="3">
    <source>
        <dbReference type="ARBA" id="ARBA00023014"/>
    </source>
</evidence>
<sequence>MAMAIDTETCSTCGDCKAACPTGSIVSKKGIYSINAATCDECDGVPECVSACSADCIHPV</sequence>
<evidence type="ECO:0000313" key="6">
    <source>
        <dbReference type="Proteomes" id="UP000587070"/>
    </source>
</evidence>
<dbReference type="GO" id="GO:0051536">
    <property type="term" value="F:iron-sulfur cluster binding"/>
    <property type="evidence" value="ECO:0007669"/>
    <property type="project" value="UniProtKB-KW"/>
</dbReference>
<name>A0A840G170_RHOTE</name>
<feature type="domain" description="4Fe-4S ferredoxin-type" evidence="4">
    <location>
        <begin position="1"/>
        <end position="30"/>
    </location>
</feature>
<dbReference type="SUPFAM" id="SSF54862">
    <property type="entry name" value="4Fe-4S ferredoxins"/>
    <property type="match status" value="1"/>
</dbReference>
<dbReference type="Gene3D" id="3.30.70.20">
    <property type="match status" value="1"/>
</dbReference>
<keyword evidence="3" id="KW-0411">Iron-sulfur</keyword>
<evidence type="ECO:0000313" key="5">
    <source>
        <dbReference type="EMBL" id="MBB4245696.1"/>
    </source>
</evidence>
<keyword evidence="1" id="KW-0479">Metal-binding</keyword>
<evidence type="ECO:0000259" key="4">
    <source>
        <dbReference type="PROSITE" id="PS51379"/>
    </source>
</evidence>
<dbReference type="EMBL" id="JACIGE010000001">
    <property type="protein sequence ID" value="MBB4245696.1"/>
    <property type="molecule type" value="Genomic_DNA"/>
</dbReference>
<evidence type="ECO:0000256" key="2">
    <source>
        <dbReference type="ARBA" id="ARBA00023004"/>
    </source>
</evidence>
<reference evidence="5 6" key="1">
    <citation type="submission" date="2020-08" db="EMBL/GenBank/DDBJ databases">
        <title>Genome sequencing of Purple Non-Sulfur Bacteria from various extreme environments.</title>
        <authorList>
            <person name="Mayer M."/>
        </authorList>
    </citation>
    <scope>NUCLEOTIDE SEQUENCE [LARGE SCALE GENOMIC DNA]</scope>
    <source>
        <strain evidence="5 6">2761</strain>
    </source>
</reference>
<accession>A0A840G170</accession>
<keyword evidence="2" id="KW-0408">Iron</keyword>
<keyword evidence="6" id="KW-1185">Reference proteome</keyword>
<dbReference type="InterPro" id="IPR017900">
    <property type="entry name" value="4Fe4S_Fe_S_CS"/>
</dbReference>
<dbReference type="RefSeq" id="WP_153117134.1">
    <property type="nucleotide sequence ID" value="NZ_JACIGE010000001.1"/>
</dbReference>
<dbReference type="PROSITE" id="PS00198">
    <property type="entry name" value="4FE4S_FER_1"/>
    <property type="match status" value="1"/>
</dbReference>
<dbReference type="PROSITE" id="PS51379">
    <property type="entry name" value="4FE4S_FER_2"/>
    <property type="match status" value="1"/>
</dbReference>